<name>A0ABY8XL47_9PSEU</name>
<sequence length="119" mass="13553">MEHEDLIDLEQRGWQALMATPAAARKFYEDVFDERIVVLLADLPPIRTRAEALDALCGPAWEEFRLYGLRCVRLGEGTGVVRYSIAATRSALPYSAQVSSVYARRPGGWKLTFHQRTRR</sequence>
<evidence type="ECO:0000313" key="2">
    <source>
        <dbReference type="EMBL" id="WIV56342.1"/>
    </source>
</evidence>
<gene>
    <name evidence="2" type="ORF">QP939_47380</name>
</gene>
<keyword evidence="3" id="KW-1185">Reference proteome</keyword>
<dbReference type="InterPro" id="IPR032710">
    <property type="entry name" value="NTF2-like_dom_sf"/>
</dbReference>
<dbReference type="RefSeq" id="WP_285453467.1">
    <property type="nucleotide sequence ID" value="NZ_CP127173.1"/>
</dbReference>
<dbReference type="EMBL" id="CP127173">
    <property type="protein sequence ID" value="WIV56342.1"/>
    <property type="molecule type" value="Genomic_DNA"/>
</dbReference>
<dbReference type="Pfam" id="PF14534">
    <property type="entry name" value="DUF4440"/>
    <property type="match status" value="1"/>
</dbReference>
<accession>A0ABY8XL47</accession>
<organism evidence="2 3">
    <name type="scientific">Amycolatopsis nalaikhensis</name>
    <dbReference type="NCBI Taxonomy" id="715472"/>
    <lineage>
        <taxon>Bacteria</taxon>
        <taxon>Bacillati</taxon>
        <taxon>Actinomycetota</taxon>
        <taxon>Actinomycetes</taxon>
        <taxon>Pseudonocardiales</taxon>
        <taxon>Pseudonocardiaceae</taxon>
        <taxon>Amycolatopsis</taxon>
    </lineage>
</organism>
<proteinExistence type="predicted"/>
<dbReference type="SUPFAM" id="SSF54427">
    <property type="entry name" value="NTF2-like"/>
    <property type="match status" value="1"/>
</dbReference>
<dbReference type="Proteomes" id="UP001227101">
    <property type="component" value="Chromosome"/>
</dbReference>
<dbReference type="InterPro" id="IPR027843">
    <property type="entry name" value="DUF4440"/>
</dbReference>
<evidence type="ECO:0000313" key="3">
    <source>
        <dbReference type="Proteomes" id="UP001227101"/>
    </source>
</evidence>
<reference evidence="2 3" key="1">
    <citation type="submission" date="2023-06" db="EMBL/GenBank/DDBJ databases">
        <authorList>
            <person name="Oyuntsetseg B."/>
            <person name="Kim S.B."/>
        </authorList>
    </citation>
    <scope>NUCLEOTIDE SEQUENCE [LARGE SCALE GENOMIC DNA]</scope>
    <source>
        <strain evidence="2 3">2-2</strain>
    </source>
</reference>
<feature type="domain" description="DUF4440" evidence="1">
    <location>
        <begin position="7"/>
        <end position="111"/>
    </location>
</feature>
<evidence type="ECO:0000259" key="1">
    <source>
        <dbReference type="Pfam" id="PF14534"/>
    </source>
</evidence>
<dbReference type="Gene3D" id="3.10.450.50">
    <property type="match status" value="1"/>
</dbReference>
<protein>
    <submittedName>
        <fullName evidence="2">Nuclear transport factor 2 family protein</fullName>
    </submittedName>
</protein>